<organism evidence="2 3">
    <name type="scientific">Bos mutus</name>
    <name type="common">wild yak</name>
    <dbReference type="NCBI Taxonomy" id="72004"/>
    <lineage>
        <taxon>Eukaryota</taxon>
        <taxon>Metazoa</taxon>
        <taxon>Chordata</taxon>
        <taxon>Craniata</taxon>
        <taxon>Vertebrata</taxon>
        <taxon>Euteleostomi</taxon>
        <taxon>Mammalia</taxon>
        <taxon>Eutheria</taxon>
        <taxon>Laurasiatheria</taxon>
        <taxon>Artiodactyla</taxon>
        <taxon>Ruminantia</taxon>
        <taxon>Pecora</taxon>
        <taxon>Bovidae</taxon>
        <taxon>Bovinae</taxon>
        <taxon>Bos</taxon>
    </lineage>
</organism>
<comment type="caution">
    <text evidence="2">The sequence shown here is derived from an EMBL/GenBank/DDBJ whole genome shotgun (WGS) entry which is preliminary data.</text>
</comment>
<dbReference type="InterPro" id="IPR026185">
    <property type="entry name" value="EPSTI1"/>
</dbReference>
<keyword evidence="3" id="KW-1185">Reference proteome</keyword>
<feature type="region of interest" description="Disordered" evidence="1">
    <location>
        <begin position="259"/>
        <end position="285"/>
    </location>
</feature>
<dbReference type="Proteomes" id="UP000322234">
    <property type="component" value="Unassembled WGS sequence"/>
</dbReference>
<gene>
    <name evidence="2" type="ORF">E5288_WYG016679</name>
</gene>
<dbReference type="AlphaFoldDB" id="A0A6B0R8T3"/>
<evidence type="ECO:0000256" key="1">
    <source>
        <dbReference type="SAM" id="MobiDB-lite"/>
    </source>
</evidence>
<feature type="compositionally biased region" description="Polar residues" evidence="1">
    <location>
        <begin position="276"/>
        <end position="285"/>
    </location>
</feature>
<name>A0A6B0R8T3_9CETA</name>
<reference evidence="2" key="1">
    <citation type="submission" date="2019-10" db="EMBL/GenBank/DDBJ databases">
        <title>The sequence and de novo assembly of the wild yak genome.</title>
        <authorList>
            <person name="Liu Y."/>
        </authorList>
    </citation>
    <scope>NUCLEOTIDE SEQUENCE [LARGE SCALE GENOMIC DNA]</scope>
    <source>
        <strain evidence="2">WY2019</strain>
    </source>
</reference>
<feature type="region of interest" description="Disordered" evidence="1">
    <location>
        <begin position="1"/>
        <end position="81"/>
    </location>
</feature>
<dbReference type="PANTHER" id="PTHR22529:SF1">
    <property type="entry name" value="EPITHELIAL-STROMAL INTERACTION PROTEIN 1"/>
    <property type="match status" value="1"/>
</dbReference>
<proteinExistence type="predicted"/>
<dbReference type="PANTHER" id="PTHR22529">
    <property type="entry name" value="EPITHELIAL-STROMAL INTERACTION PROTEIN 1"/>
    <property type="match status" value="1"/>
</dbReference>
<sequence length="285" mass="33096">MYTRTGVQGSGFGAPAASRPTRDPPALRGELGPPQAPKQDLEAAPERPSRESTETAGPRFTGAYTLIAPNEKRRNEIQQRAAKELEELERWKKQQREKSINLPPMTLGGSQSEAEVRQRQQLQLIQSKYQKKIIFCYLQFQSNKLEEKKRLQENLRRETFREYQQYKTAEFLRRFEADLPHRGACPVAGDDPQPSAWARRQAYMDTLKEEENQKLQKMKEGQHQKGELLEFKRQQQEEERTKSHQAEHRRVNNAFLDRLQGKSQPGGLQHFGGYWNMNSGNSWDT</sequence>
<evidence type="ECO:0000313" key="2">
    <source>
        <dbReference type="EMBL" id="MXQ84676.1"/>
    </source>
</evidence>
<feature type="compositionally biased region" description="Basic and acidic residues" evidence="1">
    <location>
        <begin position="39"/>
        <end position="53"/>
    </location>
</feature>
<evidence type="ECO:0000313" key="3">
    <source>
        <dbReference type="Proteomes" id="UP000322234"/>
    </source>
</evidence>
<feature type="compositionally biased region" description="Basic and acidic residues" evidence="1">
    <location>
        <begin position="70"/>
        <end position="81"/>
    </location>
</feature>
<evidence type="ECO:0008006" key="4">
    <source>
        <dbReference type="Google" id="ProtNLM"/>
    </source>
</evidence>
<accession>A0A6B0R8T3</accession>
<dbReference type="EMBL" id="VBQZ03000022">
    <property type="protein sequence ID" value="MXQ84676.1"/>
    <property type="molecule type" value="Genomic_DNA"/>
</dbReference>
<protein>
    <recommendedName>
        <fullName evidence="4">Epithelial-stromal interaction protein 1</fullName>
    </recommendedName>
</protein>